<dbReference type="InterPro" id="IPR036397">
    <property type="entry name" value="RNaseH_sf"/>
</dbReference>
<dbReference type="AlphaFoldDB" id="A0A5B7K8Z4"/>
<dbReference type="Proteomes" id="UP000324222">
    <property type="component" value="Unassembled WGS sequence"/>
</dbReference>
<feature type="domain" description="RNase H type-1" evidence="1">
    <location>
        <begin position="1"/>
        <end position="75"/>
    </location>
</feature>
<gene>
    <name evidence="2" type="ORF">E2C01_101206</name>
</gene>
<dbReference type="InterPro" id="IPR012337">
    <property type="entry name" value="RNaseH-like_sf"/>
</dbReference>
<dbReference type="GO" id="GO:0003676">
    <property type="term" value="F:nucleic acid binding"/>
    <property type="evidence" value="ECO:0007669"/>
    <property type="project" value="InterPro"/>
</dbReference>
<dbReference type="Gene3D" id="3.30.420.10">
    <property type="entry name" value="Ribonuclease H-like superfamily/Ribonuclease H"/>
    <property type="match status" value="1"/>
</dbReference>
<dbReference type="EMBL" id="VSRR010146104">
    <property type="protein sequence ID" value="MPD05461.1"/>
    <property type="molecule type" value="Genomic_DNA"/>
</dbReference>
<dbReference type="PROSITE" id="PS50879">
    <property type="entry name" value="RNASE_H_1"/>
    <property type="match status" value="1"/>
</dbReference>
<evidence type="ECO:0000313" key="3">
    <source>
        <dbReference type="Proteomes" id="UP000324222"/>
    </source>
</evidence>
<keyword evidence="3" id="KW-1185">Reference proteome</keyword>
<organism evidence="2 3">
    <name type="scientific">Portunus trituberculatus</name>
    <name type="common">Swimming crab</name>
    <name type="synonym">Neptunus trituberculatus</name>
    <dbReference type="NCBI Taxonomy" id="210409"/>
    <lineage>
        <taxon>Eukaryota</taxon>
        <taxon>Metazoa</taxon>
        <taxon>Ecdysozoa</taxon>
        <taxon>Arthropoda</taxon>
        <taxon>Crustacea</taxon>
        <taxon>Multicrustacea</taxon>
        <taxon>Malacostraca</taxon>
        <taxon>Eumalacostraca</taxon>
        <taxon>Eucarida</taxon>
        <taxon>Decapoda</taxon>
        <taxon>Pleocyemata</taxon>
        <taxon>Brachyura</taxon>
        <taxon>Eubrachyura</taxon>
        <taxon>Portunoidea</taxon>
        <taxon>Portunidae</taxon>
        <taxon>Portuninae</taxon>
        <taxon>Portunus</taxon>
    </lineage>
</organism>
<name>A0A5B7K8Z4_PORTR</name>
<protein>
    <recommendedName>
        <fullName evidence="1">RNase H type-1 domain-containing protein</fullName>
    </recommendedName>
</protein>
<dbReference type="GO" id="GO:0004523">
    <property type="term" value="F:RNA-DNA hybrid ribonuclease activity"/>
    <property type="evidence" value="ECO:0007669"/>
    <property type="project" value="InterPro"/>
</dbReference>
<comment type="caution">
    <text evidence="2">The sequence shown here is derived from an EMBL/GenBank/DDBJ whole genome shotgun (WGS) entry which is preliminary data.</text>
</comment>
<sequence length="123" mass="13508">MAPLHKNVYFFIDNQAALYALQSNFSMDCDLVNKCLDLIHILEGAGAMVHFIWIPSHVGIPLNEKADRLAQCGLEDDTVDPGTEYTLGYGNSFAPDVKKARPSAGNLCKLVILVVFVYCAAIF</sequence>
<evidence type="ECO:0000259" key="1">
    <source>
        <dbReference type="PROSITE" id="PS50879"/>
    </source>
</evidence>
<reference evidence="2 3" key="1">
    <citation type="submission" date="2019-05" db="EMBL/GenBank/DDBJ databases">
        <title>Another draft genome of Portunus trituberculatus and its Hox gene families provides insights of decapod evolution.</title>
        <authorList>
            <person name="Jeong J.-H."/>
            <person name="Song I."/>
            <person name="Kim S."/>
            <person name="Choi T."/>
            <person name="Kim D."/>
            <person name="Ryu S."/>
            <person name="Kim W."/>
        </authorList>
    </citation>
    <scope>NUCLEOTIDE SEQUENCE [LARGE SCALE GENOMIC DNA]</scope>
    <source>
        <tissue evidence="2">Muscle</tissue>
    </source>
</reference>
<evidence type="ECO:0000313" key="2">
    <source>
        <dbReference type="EMBL" id="MPD05461.1"/>
    </source>
</evidence>
<proteinExistence type="predicted"/>
<dbReference type="SUPFAM" id="SSF53098">
    <property type="entry name" value="Ribonuclease H-like"/>
    <property type="match status" value="1"/>
</dbReference>
<dbReference type="InterPro" id="IPR002156">
    <property type="entry name" value="RNaseH_domain"/>
</dbReference>
<accession>A0A5B7K8Z4</accession>